<evidence type="ECO:0000313" key="3">
    <source>
        <dbReference type="Proteomes" id="UP000620104"/>
    </source>
</evidence>
<dbReference type="AlphaFoldDB" id="A0A8H3YEX0"/>
<feature type="compositionally biased region" description="Low complexity" evidence="1">
    <location>
        <begin position="86"/>
        <end position="106"/>
    </location>
</feature>
<organism evidence="2 3">
    <name type="scientific">Naganishia liquefaciens</name>
    <dbReference type="NCBI Taxonomy" id="104408"/>
    <lineage>
        <taxon>Eukaryota</taxon>
        <taxon>Fungi</taxon>
        <taxon>Dikarya</taxon>
        <taxon>Basidiomycota</taxon>
        <taxon>Agaricomycotina</taxon>
        <taxon>Tremellomycetes</taxon>
        <taxon>Filobasidiales</taxon>
        <taxon>Filobasidiaceae</taxon>
        <taxon>Naganishia</taxon>
    </lineage>
</organism>
<accession>A0A8H3YEX0</accession>
<sequence length="106" mass="11728">MKSLDSTQLSAHSGQLKLLDKTCGQDALRGDAHAAQKLRKWSRPFHAEDDLEKQFENFRKLFGEAPSRLPPPGLQLGLQRTHCLQSDPRSGLPSSLSLSPSLSQVH</sequence>
<proteinExistence type="predicted"/>
<keyword evidence="3" id="KW-1185">Reference proteome</keyword>
<dbReference type="EMBL" id="BLZA01000019">
    <property type="protein sequence ID" value="GHJ86949.1"/>
    <property type="molecule type" value="Genomic_DNA"/>
</dbReference>
<reference evidence="2" key="1">
    <citation type="submission" date="2020-07" db="EMBL/GenBank/DDBJ databases">
        <title>Draft Genome Sequence of a Deep-Sea Yeast, Naganishia (Cryptococcus) liquefaciens strain N6.</title>
        <authorList>
            <person name="Han Y.W."/>
            <person name="Kajitani R."/>
            <person name="Morimoto H."/>
            <person name="Parhat M."/>
            <person name="Tsubouchi H."/>
            <person name="Bakenova O."/>
            <person name="Ogata M."/>
            <person name="Argunhan B."/>
            <person name="Aoki R."/>
            <person name="Kajiwara S."/>
            <person name="Itoh T."/>
            <person name="Iwasaki H."/>
        </authorList>
    </citation>
    <scope>NUCLEOTIDE SEQUENCE</scope>
    <source>
        <strain evidence="2">N6</strain>
    </source>
</reference>
<protein>
    <submittedName>
        <fullName evidence="2">Uncharacterized protein</fullName>
    </submittedName>
</protein>
<evidence type="ECO:0000313" key="2">
    <source>
        <dbReference type="EMBL" id="GHJ86949.1"/>
    </source>
</evidence>
<dbReference type="Proteomes" id="UP000620104">
    <property type="component" value="Unassembled WGS sequence"/>
</dbReference>
<feature type="region of interest" description="Disordered" evidence="1">
    <location>
        <begin position="83"/>
        <end position="106"/>
    </location>
</feature>
<evidence type="ECO:0000256" key="1">
    <source>
        <dbReference type="SAM" id="MobiDB-lite"/>
    </source>
</evidence>
<gene>
    <name evidence="2" type="ORF">NliqN6_3351</name>
</gene>
<name>A0A8H3YEX0_9TREE</name>
<comment type="caution">
    <text evidence="2">The sequence shown here is derived from an EMBL/GenBank/DDBJ whole genome shotgun (WGS) entry which is preliminary data.</text>
</comment>